<name>A0ABV2JDB8_9STRE</name>
<feature type="domain" description="Isochorismatase-like" evidence="3">
    <location>
        <begin position="8"/>
        <end position="144"/>
    </location>
</feature>
<dbReference type="CDD" id="cd01014">
    <property type="entry name" value="nicotinamidase_related"/>
    <property type="match status" value="1"/>
</dbReference>
<dbReference type="InterPro" id="IPR036380">
    <property type="entry name" value="Isochorismatase-like_sf"/>
</dbReference>
<gene>
    <name evidence="4" type="ORF">ABID28_000375</name>
</gene>
<sequence length="178" mass="20341">MANNPPKTALMVIDVQEFLIGLNPYQAQDYLNQLETFIHQTREASIEVIYVRHNDDNMKNGTPEWQVHHRIAPQNDEKIIDKTFASSFKDTDLKNYLDQQGIEQLLITGMQTEYCVDTTLRVAFEHGYKIIVPEGLTNTFDTETISAPTIRKHYETVWGNAFAQVVPVEAVLSNLKGE</sequence>
<keyword evidence="5" id="KW-1185">Reference proteome</keyword>
<protein>
    <submittedName>
        <fullName evidence="4">Nicotinamidase-related amidase</fullName>
    </submittedName>
</protein>
<proteinExistence type="inferred from homology"/>
<comment type="similarity">
    <text evidence="1">Belongs to the isochorismatase family.</text>
</comment>
<keyword evidence="2" id="KW-0378">Hydrolase</keyword>
<dbReference type="RefSeq" id="WP_354367559.1">
    <property type="nucleotide sequence ID" value="NZ_JBEPLN010000004.1"/>
</dbReference>
<organism evidence="4 5">
    <name type="scientific">Streptococcus porcorum</name>
    <dbReference type="NCBI Taxonomy" id="701526"/>
    <lineage>
        <taxon>Bacteria</taxon>
        <taxon>Bacillati</taxon>
        <taxon>Bacillota</taxon>
        <taxon>Bacilli</taxon>
        <taxon>Lactobacillales</taxon>
        <taxon>Streptococcaceae</taxon>
        <taxon>Streptococcus</taxon>
    </lineage>
</organism>
<evidence type="ECO:0000256" key="1">
    <source>
        <dbReference type="ARBA" id="ARBA00006336"/>
    </source>
</evidence>
<dbReference type="PANTHER" id="PTHR43540">
    <property type="entry name" value="PEROXYUREIDOACRYLATE/UREIDOACRYLATE AMIDOHYDROLASE-RELATED"/>
    <property type="match status" value="1"/>
</dbReference>
<dbReference type="Proteomes" id="UP001549037">
    <property type="component" value="Unassembled WGS sequence"/>
</dbReference>
<evidence type="ECO:0000313" key="5">
    <source>
        <dbReference type="Proteomes" id="UP001549037"/>
    </source>
</evidence>
<evidence type="ECO:0000256" key="2">
    <source>
        <dbReference type="ARBA" id="ARBA00022801"/>
    </source>
</evidence>
<accession>A0ABV2JDB8</accession>
<dbReference type="SUPFAM" id="SSF52499">
    <property type="entry name" value="Isochorismatase-like hydrolases"/>
    <property type="match status" value="1"/>
</dbReference>
<dbReference type="InterPro" id="IPR050272">
    <property type="entry name" value="Isochorismatase-like_hydrls"/>
</dbReference>
<comment type="caution">
    <text evidence="4">The sequence shown here is derived from an EMBL/GenBank/DDBJ whole genome shotgun (WGS) entry which is preliminary data.</text>
</comment>
<dbReference type="Pfam" id="PF00857">
    <property type="entry name" value="Isochorismatase"/>
    <property type="match status" value="1"/>
</dbReference>
<dbReference type="Gene3D" id="3.40.50.850">
    <property type="entry name" value="Isochorismatase-like"/>
    <property type="match status" value="1"/>
</dbReference>
<dbReference type="EMBL" id="JBEPLN010000004">
    <property type="protein sequence ID" value="MET3633742.1"/>
    <property type="molecule type" value="Genomic_DNA"/>
</dbReference>
<dbReference type="InterPro" id="IPR000868">
    <property type="entry name" value="Isochorismatase-like_dom"/>
</dbReference>
<evidence type="ECO:0000259" key="3">
    <source>
        <dbReference type="Pfam" id="PF00857"/>
    </source>
</evidence>
<dbReference type="PANTHER" id="PTHR43540:SF14">
    <property type="entry name" value="ISOCHORISMATASE"/>
    <property type="match status" value="1"/>
</dbReference>
<evidence type="ECO:0000313" key="4">
    <source>
        <dbReference type="EMBL" id="MET3633742.1"/>
    </source>
</evidence>
<reference evidence="4 5" key="1">
    <citation type="submission" date="2024-06" db="EMBL/GenBank/DDBJ databases">
        <title>Genomic Encyclopedia of Type Strains, Phase IV (KMG-IV): sequencing the most valuable type-strain genomes for metagenomic binning, comparative biology and taxonomic classification.</title>
        <authorList>
            <person name="Goeker M."/>
        </authorList>
    </citation>
    <scope>NUCLEOTIDE SEQUENCE [LARGE SCALE GENOMIC DNA]</scope>
    <source>
        <strain evidence="4 5">DSM 28302</strain>
    </source>
</reference>